<reference evidence="1" key="2">
    <citation type="journal article" date="2015" name="Fish Shellfish Immunol.">
        <title>Early steps in the European eel (Anguilla anguilla)-Vibrio vulnificus interaction in the gills: Role of the RtxA13 toxin.</title>
        <authorList>
            <person name="Callol A."/>
            <person name="Pajuelo D."/>
            <person name="Ebbesson L."/>
            <person name="Teles M."/>
            <person name="MacKenzie S."/>
            <person name="Amaro C."/>
        </authorList>
    </citation>
    <scope>NUCLEOTIDE SEQUENCE</scope>
</reference>
<name>A0A0E9Q7E2_ANGAN</name>
<proteinExistence type="predicted"/>
<reference evidence="1" key="1">
    <citation type="submission" date="2014-11" db="EMBL/GenBank/DDBJ databases">
        <authorList>
            <person name="Amaro Gonzalez C."/>
        </authorList>
    </citation>
    <scope>NUCLEOTIDE SEQUENCE</scope>
</reference>
<evidence type="ECO:0000313" key="1">
    <source>
        <dbReference type="EMBL" id="JAH12028.1"/>
    </source>
</evidence>
<protein>
    <submittedName>
        <fullName evidence="1">Uncharacterized protein</fullName>
    </submittedName>
</protein>
<accession>A0A0E9Q7E2</accession>
<organism evidence="1">
    <name type="scientific">Anguilla anguilla</name>
    <name type="common">European freshwater eel</name>
    <name type="synonym">Muraena anguilla</name>
    <dbReference type="NCBI Taxonomy" id="7936"/>
    <lineage>
        <taxon>Eukaryota</taxon>
        <taxon>Metazoa</taxon>
        <taxon>Chordata</taxon>
        <taxon>Craniata</taxon>
        <taxon>Vertebrata</taxon>
        <taxon>Euteleostomi</taxon>
        <taxon>Actinopterygii</taxon>
        <taxon>Neopterygii</taxon>
        <taxon>Teleostei</taxon>
        <taxon>Anguilliformes</taxon>
        <taxon>Anguillidae</taxon>
        <taxon>Anguilla</taxon>
    </lineage>
</organism>
<sequence length="13" mass="1510">MVLLNKKGFIAYI</sequence>
<dbReference type="EMBL" id="GBXM01096549">
    <property type="protein sequence ID" value="JAH12028.1"/>
    <property type="molecule type" value="Transcribed_RNA"/>
</dbReference>